<feature type="region of interest" description="Disordered" evidence="1">
    <location>
        <begin position="539"/>
        <end position="561"/>
    </location>
</feature>
<feature type="compositionally biased region" description="Polar residues" evidence="1">
    <location>
        <begin position="478"/>
        <end position="487"/>
    </location>
</feature>
<evidence type="ECO:0000313" key="3">
    <source>
        <dbReference type="EMBL" id="SSX17490.1"/>
    </source>
</evidence>
<feature type="compositionally biased region" description="Low complexity" evidence="1">
    <location>
        <begin position="318"/>
        <end position="333"/>
    </location>
</feature>
<feature type="region of interest" description="Disordered" evidence="1">
    <location>
        <begin position="399"/>
        <end position="499"/>
    </location>
</feature>
<dbReference type="AlphaFoldDB" id="A0A336LI68"/>
<feature type="compositionally biased region" description="Polar residues" evidence="1">
    <location>
        <begin position="367"/>
        <end position="376"/>
    </location>
</feature>
<feature type="compositionally biased region" description="Polar residues" evidence="1">
    <location>
        <begin position="169"/>
        <end position="181"/>
    </location>
</feature>
<feature type="region of interest" description="Disordered" evidence="1">
    <location>
        <begin position="113"/>
        <end position="181"/>
    </location>
</feature>
<feature type="region of interest" description="Disordered" evidence="1">
    <location>
        <begin position="351"/>
        <end position="379"/>
    </location>
</feature>
<organism evidence="3">
    <name type="scientific">Culicoides sonorensis</name>
    <name type="common">Biting midge</name>
    <dbReference type="NCBI Taxonomy" id="179676"/>
    <lineage>
        <taxon>Eukaryota</taxon>
        <taxon>Metazoa</taxon>
        <taxon>Ecdysozoa</taxon>
        <taxon>Arthropoda</taxon>
        <taxon>Hexapoda</taxon>
        <taxon>Insecta</taxon>
        <taxon>Pterygota</taxon>
        <taxon>Neoptera</taxon>
        <taxon>Endopterygota</taxon>
        <taxon>Diptera</taxon>
        <taxon>Nematocera</taxon>
        <taxon>Chironomoidea</taxon>
        <taxon>Ceratopogonidae</taxon>
        <taxon>Ceratopogoninae</taxon>
        <taxon>Culicoides</taxon>
        <taxon>Monoculicoides</taxon>
    </lineage>
</organism>
<reference evidence="2" key="1">
    <citation type="submission" date="2018-04" db="EMBL/GenBank/DDBJ databases">
        <authorList>
            <person name="Go L.Y."/>
            <person name="Mitchell J.A."/>
        </authorList>
    </citation>
    <scope>NUCLEOTIDE SEQUENCE</scope>
    <source>
        <tissue evidence="2">Whole organism</tissue>
    </source>
</reference>
<feature type="compositionally biased region" description="Low complexity" evidence="1">
    <location>
        <begin position="541"/>
        <end position="561"/>
    </location>
</feature>
<dbReference type="EMBL" id="UFQT01000007">
    <property type="protein sequence ID" value="SSX17490.1"/>
    <property type="molecule type" value="Genomic_DNA"/>
</dbReference>
<name>A0A336LI68_CULSO</name>
<feature type="compositionally biased region" description="Polar residues" evidence="1">
    <location>
        <begin position="399"/>
        <end position="410"/>
    </location>
</feature>
<protein>
    <submittedName>
        <fullName evidence="3">CSON014429 protein</fullName>
    </submittedName>
</protein>
<dbReference type="EMBL" id="UFQS01000007">
    <property type="protein sequence ID" value="SSW97104.1"/>
    <property type="molecule type" value="Genomic_DNA"/>
</dbReference>
<feature type="compositionally biased region" description="Basic and acidic residues" evidence="1">
    <location>
        <begin position="419"/>
        <end position="446"/>
    </location>
</feature>
<evidence type="ECO:0000256" key="1">
    <source>
        <dbReference type="SAM" id="MobiDB-lite"/>
    </source>
</evidence>
<sequence>MCFERNVTMQSNEIRIPKNPDFDLSPNAQPCQYFKSSFARSLSLNGTKSLEIDLNFGLTPFNISAEEEEEMTVINNNNKNIKNEVSPRSLATLSCGSMGAIKAARSLLFTSTNTDKQGNDKINNKKDGDKPADDSKINSVKCVWEKNQESQESQMTPPTPIQQQPHQSEPFSTVTPNNSQIHNQNTDLEIIRLRKECQSLIEENRRLIGLASNSETENRQFVMNGNGMTSSTGKNGSGVVETVFLQTQIDTLNWQLKQVESSRQMYRAVTDEVARFLDKCYRSLEVIHKQQQQCQPTTTIGRSKSVVQVFKNHDSDSSCHSTSITKTKSTSRARSSTNLIDAKYFCNTSNETPPSDVTCDSRRTPKVKQSNLNLETNPEKLSNEAYRLLRTVQNLMNTQEPSLLNPTSNAIPPPLEPLPKNDEAFTRKSQSRESRLSIRSSTDDSVHSNATTTTTNSSSSLKTETDEEHSHRDGASPSILNIPSSVSHQNTNNNHHQTHLDRVKDNILLSIDDESGFSSMNSFQEIGLPLVNSTMRSIAGNSSMSSSASSASSSESTTEMENTAIENNNMKNSTLIAANQQEKLGLPRVVHRRWDSAPVTPGRLQLSNKTEDSLRVLWKNETWQEFFLENPSLIIKNKIYNNFTLRLIIIKLKPIYLLKLNIIVIVF</sequence>
<evidence type="ECO:0000313" key="2">
    <source>
        <dbReference type="EMBL" id="SSW97104.1"/>
    </source>
</evidence>
<gene>
    <name evidence="3" type="primary">CSON014429</name>
</gene>
<feature type="compositionally biased region" description="Basic and acidic residues" evidence="1">
    <location>
        <begin position="117"/>
        <end position="136"/>
    </location>
</feature>
<dbReference type="VEuPathDB" id="VectorBase:CSON014429"/>
<accession>A0A336LI68</accession>
<proteinExistence type="predicted"/>
<feature type="compositionally biased region" description="Low complexity" evidence="1">
    <location>
        <begin position="448"/>
        <end position="460"/>
    </location>
</feature>
<reference evidence="3" key="2">
    <citation type="submission" date="2018-07" db="EMBL/GenBank/DDBJ databases">
        <authorList>
            <person name="Quirk P.G."/>
            <person name="Krulwich T.A."/>
        </authorList>
    </citation>
    <scope>NUCLEOTIDE SEQUENCE</scope>
</reference>
<feature type="region of interest" description="Disordered" evidence="1">
    <location>
        <begin position="312"/>
        <end position="333"/>
    </location>
</feature>